<feature type="transmembrane region" description="Helical" evidence="1">
    <location>
        <begin position="279"/>
        <end position="299"/>
    </location>
</feature>
<evidence type="ECO:0000313" key="3">
    <source>
        <dbReference type="EMBL" id="PYC21856.1"/>
    </source>
</evidence>
<keyword evidence="1" id="KW-1133">Transmembrane helix</keyword>
<dbReference type="PANTHER" id="PTHR14136:SF17">
    <property type="entry name" value="BTB_POZ DOMAIN-CONTAINING PROTEIN KCTD9"/>
    <property type="match status" value="1"/>
</dbReference>
<evidence type="ECO:0000313" key="4">
    <source>
        <dbReference type="Proteomes" id="UP000248146"/>
    </source>
</evidence>
<keyword evidence="1" id="KW-0472">Membrane</keyword>
<name>A0A2V4LVH6_AQUAC</name>
<dbReference type="InterPro" id="IPR051082">
    <property type="entry name" value="Pentapeptide-BTB/POZ_domain"/>
</dbReference>
<organism evidence="3 4">
    <name type="scientific">Aquipseudomonas alcaligenes</name>
    <name type="common">Pseudomonas alcaligenes</name>
    <dbReference type="NCBI Taxonomy" id="43263"/>
    <lineage>
        <taxon>Bacteria</taxon>
        <taxon>Pseudomonadati</taxon>
        <taxon>Pseudomonadota</taxon>
        <taxon>Gammaproteobacteria</taxon>
        <taxon>Pseudomonadales</taxon>
        <taxon>Pseudomonadaceae</taxon>
        <taxon>Aquipseudomonas</taxon>
    </lineage>
</organism>
<dbReference type="InterPro" id="IPR001646">
    <property type="entry name" value="5peptide_repeat"/>
</dbReference>
<evidence type="ECO:0000259" key="2">
    <source>
        <dbReference type="Pfam" id="PF07885"/>
    </source>
</evidence>
<dbReference type="EMBL" id="QJRX01000008">
    <property type="protein sequence ID" value="PYC21856.1"/>
    <property type="molecule type" value="Genomic_DNA"/>
</dbReference>
<comment type="caution">
    <text evidence="3">The sequence shown here is derived from an EMBL/GenBank/DDBJ whole genome shotgun (WGS) entry which is preliminary data.</text>
</comment>
<dbReference type="Proteomes" id="UP000248146">
    <property type="component" value="Unassembled WGS sequence"/>
</dbReference>
<dbReference type="SUPFAM" id="SSF81324">
    <property type="entry name" value="Voltage-gated potassium channels"/>
    <property type="match status" value="1"/>
</dbReference>
<protein>
    <submittedName>
        <fullName evidence="3">Potassium transporter Kef</fullName>
    </submittedName>
</protein>
<dbReference type="InterPro" id="IPR013099">
    <property type="entry name" value="K_chnl_dom"/>
</dbReference>
<dbReference type="AlphaFoldDB" id="A0A2V4LVH6"/>
<proteinExistence type="predicted"/>
<dbReference type="Gene3D" id="2.160.20.80">
    <property type="entry name" value="E3 ubiquitin-protein ligase SopA"/>
    <property type="match status" value="1"/>
</dbReference>
<keyword evidence="1" id="KW-0812">Transmembrane</keyword>
<dbReference type="Pfam" id="PF00805">
    <property type="entry name" value="Pentapeptide"/>
    <property type="match status" value="1"/>
</dbReference>
<dbReference type="SUPFAM" id="SSF141571">
    <property type="entry name" value="Pentapeptide repeat-like"/>
    <property type="match status" value="1"/>
</dbReference>
<evidence type="ECO:0000256" key="1">
    <source>
        <dbReference type="SAM" id="Phobius"/>
    </source>
</evidence>
<dbReference type="Gene3D" id="1.10.287.70">
    <property type="match status" value="1"/>
</dbReference>
<feature type="transmembrane region" description="Helical" evidence="1">
    <location>
        <begin position="207"/>
        <end position="227"/>
    </location>
</feature>
<dbReference type="PANTHER" id="PTHR14136">
    <property type="entry name" value="BTB_POZ DOMAIN-CONTAINING PROTEIN KCTD9"/>
    <property type="match status" value="1"/>
</dbReference>
<dbReference type="RefSeq" id="WP_110683376.1">
    <property type="nucleotide sequence ID" value="NZ_QJRX01000008.1"/>
</dbReference>
<dbReference type="OrthoDB" id="9813518at2"/>
<accession>A0A2V4LVH6</accession>
<sequence length="304" mass="34321">MTEQDWLDPDQDRRQAGSLVEALQARARSGQPMHGFRLKYADLAGIDLVNHGQRQGWELQGADLYRADLQNAHLFALDLRGSSLMKADLRGANLHCADLRDCNLLGVRLEGARLDNVVWDRQLIQERRGRERRRGGDAAGARQLFEEAEETYRNLRLRLEKAGLFEQAGQFFHREMVMRRLQMPRLSGRRLLSWLVDLFCGYGEKPLNVVLFSLGLILVCGLLFFLVGVRHGDLPLGLALERGWAANLGDLLDCLYYSVVTFTTLGYGDITPHGLARPIAAFEAFAGSFTMALFVVVFVKKMTR</sequence>
<gene>
    <name evidence="3" type="ORF">DMO17_15460</name>
</gene>
<feature type="domain" description="Potassium channel" evidence="2">
    <location>
        <begin position="231"/>
        <end position="303"/>
    </location>
</feature>
<reference evidence="3 4" key="1">
    <citation type="submission" date="2018-06" db="EMBL/GenBank/DDBJ databases">
        <title>Pseudomonas diversity within urban Lake Michigan freshwaters.</title>
        <authorList>
            <person name="Batrich M."/>
            <person name="Hatzopoulos T."/>
            <person name="Putonti C."/>
        </authorList>
    </citation>
    <scope>NUCLEOTIDE SEQUENCE [LARGE SCALE GENOMIC DNA]</scope>
    <source>
        <strain evidence="3 4">MB-090714</strain>
    </source>
</reference>
<dbReference type="Pfam" id="PF07885">
    <property type="entry name" value="Ion_trans_2"/>
    <property type="match status" value="1"/>
</dbReference>